<comment type="caution">
    <text evidence="1">The sequence shown here is derived from an EMBL/GenBank/DDBJ whole genome shotgun (WGS) entry which is preliminary data.</text>
</comment>
<protein>
    <submittedName>
        <fullName evidence="1">Uncharacterized protein</fullName>
    </submittedName>
</protein>
<organism evidence="1 2">
    <name type="scientific">Lactuca virosa</name>
    <dbReference type="NCBI Taxonomy" id="75947"/>
    <lineage>
        <taxon>Eukaryota</taxon>
        <taxon>Viridiplantae</taxon>
        <taxon>Streptophyta</taxon>
        <taxon>Embryophyta</taxon>
        <taxon>Tracheophyta</taxon>
        <taxon>Spermatophyta</taxon>
        <taxon>Magnoliopsida</taxon>
        <taxon>eudicotyledons</taxon>
        <taxon>Gunneridae</taxon>
        <taxon>Pentapetalae</taxon>
        <taxon>asterids</taxon>
        <taxon>campanulids</taxon>
        <taxon>Asterales</taxon>
        <taxon>Asteraceae</taxon>
        <taxon>Cichorioideae</taxon>
        <taxon>Cichorieae</taxon>
        <taxon>Lactucinae</taxon>
        <taxon>Lactuca</taxon>
    </lineage>
</organism>
<evidence type="ECO:0000313" key="1">
    <source>
        <dbReference type="EMBL" id="CAH1415177.1"/>
    </source>
</evidence>
<name>A0AAU9LLE4_9ASTR</name>
<evidence type="ECO:0000313" key="2">
    <source>
        <dbReference type="Proteomes" id="UP001157418"/>
    </source>
</evidence>
<reference evidence="1 2" key="1">
    <citation type="submission" date="2022-01" db="EMBL/GenBank/DDBJ databases">
        <authorList>
            <person name="Xiong W."/>
            <person name="Schranz E."/>
        </authorList>
    </citation>
    <scope>NUCLEOTIDE SEQUENCE [LARGE SCALE GENOMIC DNA]</scope>
</reference>
<dbReference type="EMBL" id="CAKMRJ010000001">
    <property type="protein sequence ID" value="CAH1415177.1"/>
    <property type="molecule type" value="Genomic_DNA"/>
</dbReference>
<keyword evidence="2" id="KW-1185">Reference proteome</keyword>
<accession>A0AAU9LLE4</accession>
<gene>
    <name evidence="1" type="ORF">LVIROSA_LOCUS3039</name>
</gene>
<dbReference type="Proteomes" id="UP001157418">
    <property type="component" value="Unassembled WGS sequence"/>
</dbReference>
<sequence>MEENQAFPKVDVHYSGTFVPNPLVYFALEVQRLNEDANEFVFSDFIKNVEKLIDFQCYHLHVDVYIDHDNELIFEWIQKEESDNKELVYSEEDVDSVLADDENCEHE</sequence>
<dbReference type="AlphaFoldDB" id="A0AAU9LLE4"/>
<proteinExistence type="predicted"/>